<dbReference type="OrthoDB" id="5146042at2"/>
<proteinExistence type="predicted"/>
<reference evidence="1 2" key="1">
    <citation type="submission" date="2019-06" db="EMBL/GenBank/DDBJ databases">
        <title>Sequencing the genomes of 1000 actinobacteria strains.</title>
        <authorList>
            <person name="Klenk H.-P."/>
        </authorList>
    </citation>
    <scope>NUCLEOTIDE SEQUENCE [LARGE SCALE GENOMIC DNA]</scope>
    <source>
        <strain evidence="1 2">DSM 18607</strain>
    </source>
</reference>
<evidence type="ECO:0000313" key="2">
    <source>
        <dbReference type="Proteomes" id="UP000317893"/>
    </source>
</evidence>
<name>A0A542E3N4_9MICO</name>
<dbReference type="Proteomes" id="UP000317893">
    <property type="component" value="Unassembled WGS sequence"/>
</dbReference>
<gene>
    <name evidence="1" type="ORF">FB458_3025</name>
</gene>
<dbReference type="RefSeq" id="WP_141849202.1">
    <property type="nucleotide sequence ID" value="NZ_BAAAPR010000007.1"/>
</dbReference>
<keyword evidence="2" id="KW-1185">Reference proteome</keyword>
<sequence>MEQTTRDALNRLAAAQLGLVTRAQLLSYSVSRDTIRWRLASKRWVAVHPGVYLTSPGRRDWPMLAMAAVLHGGPEAVLWADSAAFSHGLAREPDVIQVLVPHSSQVSGRPGVTVSRARDLAERAALEVIDEDAPDLARLPRTTVEATVLDVGARLDADGVLALVASACQKGLTWDEALRVELSRRSRYRWRDLLEAALVDVGDGAQSVLELRYLRDVERAHALPSGVSQQPTAGGWRHHDRGYPDQRVLVELQGLAFHGTAAAQVRDGRRQRDSLQEGWVTVPAFWSDVAGSPCALAGEVGALLSRRGWSGRVRRCRRRGCGAATPQRVAPVGS</sequence>
<accession>A0A542E3N4</accession>
<organism evidence="1 2">
    <name type="scientific">Lapillicoccus jejuensis</name>
    <dbReference type="NCBI Taxonomy" id="402171"/>
    <lineage>
        <taxon>Bacteria</taxon>
        <taxon>Bacillati</taxon>
        <taxon>Actinomycetota</taxon>
        <taxon>Actinomycetes</taxon>
        <taxon>Micrococcales</taxon>
        <taxon>Intrasporangiaceae</taxon>
        <taxon>Lapillicoccus</taxon>
    </lineage>
</organism>
<comment type="caution">
    <text evidence="1">The sequence shown here is derived from an EMBL/GenBank/DDBJ whole genome shotgun (WGS) entry which is preliminary data.</text>
</comment>
<protein>
    <submittedName>
        <fullName evidence="1">Uncharacterized protein</fullName>
    </submittedName>
</protein>
<dbReference type="AlphaFoldDB" id="A0A542E3N4"/>
<dbReference type="EMBL" id="VFMN01000001">
    <property type="protein sequence ID" value="TQJ09909.1"/>
    <property type="molecule type" value="Genomic_DNA"/>
</dbReference>
<evidence type="ECO:0000313" key="1">
    <source>
        <dbReference type="EMBL" id="TQJ09909.1"/>
    </source>
</evidence>